<dbReference type="SUPFAM" id="SSF53756">
    <property type="entry name" value="UDP-Glycosyltransferase/glycogen phosphorylase"/>
    <property type="match status" value="1"/>
</dbReference>
<proteinExistence type="predicted"/>
<dbReference type="Proteomes" id="UP000583699">
    <property type="component" value="Unassembled WGS sequence"/>
</dbReference>
<dbReference type="PANTHER" id="PTHR46401:SF2">
    <property type="entry name" value="GLYCOSYLTRANSFERASE WBBK-RELATED"/>
    <property type="match status" value="1"/>
</dbReference>
<gene>
    <name evidence="3" type="ORF">HNR43_002055</name>
</gene>
<evidence type="ECO:0000259" key="2">
    <source>
        <dbReference type="Pfam" id="PF00534"/>
    </source>
</evidence>
<dbReference type="RefSeq" id="WP_183243563.1">
    <property type="nucleotide sequence ID" value="NZ_JACHEQ010000010.1"/>
</dbReference>
<reference evidence="3 4" key="1">
    <citation type="submission" date="2020-08" db="EMBL/GenBank/DDBJ databases">
        <title>Genomic Encyclopedia of Type Strains, Phase IV (KMG-IV): sequencing the most valuable type-strain genomes for metagenomic binning, comparative biology and taxonomic classification.</title>
        <authorList>
            <person name="Goeker M."/>
        </authorList>
    </citation>
    <scope>NUCLEOTIDE SEQUENCE [LARGE SCALE GENOMIC DNA]</scope>
    <source>
        <strain evidence="3 4">DSM 19169</strain>
    </source>
</reference>
<keyword evidence="1 3" id="KW-0808">Transferase</keyword>
<evidence type="ECO:0000256" key="1">
    <source>
        <dbReference type="ARBA" id="ARBA00022679"/>
    </source>
</evidence>
<name>A0A7W8JFK4_9BACL</name>
<dbReference type="GO" id="GO:0016757">
    <property type="term" value="F:glycosyltransferase activity"/>
    <property type="evidence" value="ECO:0007669"/>
    <property type="project" value="InterPro"/>
</dbReference>
<dbReference type="GO" id="GO:0009103">
    <property type="term" value="P:lipopolysaccharide biosynthetic process"/>
    <property type="evidence" value="ECO:0007669"/>
    <property type="project" value="TreeGrafter"/>
</dbReference>
<dbReference type="PANTHER" id="PTHR46401">
    <property type="entry name" value="GLYCOSYLTRANSFERASE WBBK-RELATED"/>
    <property type="match status" value="1"/>
</dbReference>
<sequence>MRVLFQTRFNVFDRKGGDTVQLLKTKEYIEKLFPDIQIDIITGPNVDLSKYDLVHVFNLLRPQETILFIQNAKRQNKKVALSTIYWKSEEFEKKGQIGLRKIVNNLLGYESIEKLRALFRYYFDGEKHEGTLKVIKEGFQNLQKYIVEHSDILLPNGIGEIYLLKKELKLDKIPNYVVVPNAIDKNIFFSNNDSNKINTERNLILCVGRIEPRKNQLNLVKAMQGLPYELYLIGKVHSTQKGYFKKIKRYVSKSSNVKIIDELDQNELSTFYRRAKVHVLPSWYDTPGLVSLEAAVNGCNIVVTDRGTTKEYFGDYAFYCEPNDVQSIRNAIIKAFQSEYNENLKKRILEEYTWENTAMKTVEAYRKILN</sequence>
<dbReference type="Gene3D" id="3.40.50.2000">
    <property type="entry name" value="Glycogen Phosphorylase B"/>
    <property type="match status" value="1"/>
</dbReference>
<dbReference type="AlphaFoldDB" id="A0A7W8JFK4"/>
<feature type="domain" description="Glycosyl transferase family 1" evidence="2">
    <location>
        <begin position="193"/>
        <end position="346"/>
    </location>
</feature>
<keyword evidence="4" id="KW-1185">Reference proteome</keyword>
<evidence type="ECO:0000313" key="4">
    <source>
        <dbReference type="Proteomes" id="UP000583699"/>
    </source>
</evidence>
<dbReference type="InterPro" id="IPR001296">
    <property type="entry name" value="Glyco_trans_1"/>
</dbReference>
<protein>
    <submittedName>
        <fullName evidence="3">Glycosyltransferase involved in cell wall biosynthesis</fullName>
    </submittedName>
</protein>
<accession>A0A7W8JFK4</accession>
<dbReference type="Pfam" id="PF00534">
    <property type="entry name" value="Glycos_transf_1"/>
    <property type="match status" value="1"/>
</dbReference>
<evidence type="ECO:0000313" key="3">
    <source>
        <dbReference type="EMBL" id="MBB5356075.1"/>
    </source>
</evidence>
<organism evidence="3 4">
    <name type="scientific">Anoxybacillus mongoliensis</name>
    <dbReference type="NCBI Taxonomy" id="452565"/>
    <lineage>
        <taxon>Bacteria</taxon>
        <taxon>Bacillati</taxon>
        <taxon>Bacillota</taxon>
        <taxon>Bacilli</taxon>
        <taxon>Bacillales</taxon>
        <taxon>Anoxybacillaceae</taxon>
        <taxon>Anoxybacillus</taxon>
    </lineage>
</organism>
<comment type="caution">
    <text evidence="3">The sequence shown here is derived from an EMBL/GenBank/DDBJ whole genome shotgun (WGS) entry which is preliminary data.</text>
</comment>
<dbReference type="EMBL" id="JACHEQ010000010">
    <property type="protein sequence ID" value="MBB5356075.1"/>
    <property type="molecule type" value="Genomic_DNA"/>
</dbReference>